<keyword evidence="2" id="KW-0812">Transmembrane</keyword>
<proteinExistence type="predicted"/>
<dbReference type="STRING" id="695850.A0A067CVH9"/>
<evidence type="ECO:0008006" key="5">
    <source>
        <dbReference type="Google" id="ProtNLM"/>
    </source>
</evidence>
<dbReference type="InterPro" id="IPR052776">
    <property type="entry name" value="Chloro_ReproSupport/MetalTrans"/>
</dbReference>
<evidence type="ECO:0000256" key="2">
    <source>
        <dbReference type="SAM" id="Phobius"/>
    </source>
</evidence>
<evidence type="ECO:0000256" key="1">
    <source>
        <dbReference type="SAM" id="MobiDB-lite"/>
    </source>
</evidence>
<dbReference type="EMBL" id="KK583200">
    <property type="protein sequence ID" value="KDO30802.1"/>
    <property type="molecule type" value="Genomic_DNA"/>
</dbReference>
<name>A0A067CVH9_SAPPC</name>
<reference evidence="3 4" key="1">
    <citation type="journal article" date="2013" name="PLoS Genet.">
        <title>Distinctive expansion of potential virulence genes in the genome of the oomycete fish pathogen Saprolegnia parasitica.</title>
        <authorList>
            <person name="Jiang R.H."/>
            <person name="de Bruijn I."/>
            <person name="Haas B.J."/>
            <person name="Belmonte R."/>
            <person name="Lobach L."/>
            <person name="Christie J."/>
            <person name="van den Ackerveken G."/>
            <person name="Bottin A."/>
            <person name="Bulone V."/>
            <person name="Diaz-Moreno S.M."/>
            <person name="Dumas B."/>
            <person name="Fan L."/>
            <person name="Gaulin E."/>
            <person name="Govers F."/>
            <person name="Grenville-Briggs L.J."/>
            <person name="Horner N.R."/>
            <person name="Levin J.Z."/>
            <person name="Mammella M."/>
            <person name="Meijer H.J."/>
            <person name="Morris P."/>
            <person name="Nusbaum C."/>
            <person name="Oome S."/>
            <person name="Phillips A.J."/>
            <person name="van Rooyen D."/>
            <person name="Rzeszutek E."/>
            <person name="Saraiva M."/>
            <person name="Secombes C.J."/>
            <person name="Seidl M.F."/>
            <person name="Snel B."/>
            <person name="Stassen J.H."/>
            <person name="Sykes S."/>
            <person name="Tripathy S."/>
            <person name="van den Berg H."/>
            <person name="Vega-Arreguin J.C."/>
            <person name="Wawra S."/>
            <person name="Young S.K."/>
            <person name="Zeng Q."/>
            <person name="Dieguez-Uribeondo J."/>
            <person name="Russ C."/>
            <person name="Tyler B.M."/>
            <person name="van West P."/>
        </authorList>
    </citation>
    <scope>NUCLEOTIDE SEQUENCE [LARGE SCALE GENOMIC DNA]</scope>
    <source>
        <strain evidence="3 4">CBS 223.65</strain>
    </source>
</reference>
<evidence type="ECO:0000313" key="4">
    <source>
        <dbReference type="Proteomes" id="UP000030745"/>
    </source>
</evidence>
<dbReference type="AlphaFoldDB" id="A0A067CVH9"/>
<dbReference type="RefSeq" id="XP_012198499.1">
    <property type="nucleotide sequence ID" value="XM_012343109.1"/>
</dbReference>
<keyword evidence="4" id="KW-1185">Reference proteome</keyword>
<sequence>MTPHGLEDASVAGLVGTGVLFGVIHVMTGPDHLSALATLSAGSSWRSFALGMRWGMGHSIGLILMAVFFILLDGKLNLDKLTIVTDVIVGVFMVALGGYGLYSGHKKYLATLAELDTTNTTPAKTRSYEKCPDVDSSSDSEADLKEIHLAPIGTTSEDEATITSSTGSPTVPDIDDEMEELDLDEIEGALEAQLEEQSALVHSPAPVCGRRSCLPTINMDNPATQKVTALCVGIVHGIAGPGGILGVLPAVGLHNWTKSIAYLGSFCVTSILIMGLFAAFYGEATAQLGRRSARIAYGIAVFSSMLSVLVGILWIVLVATGKLQDVFGA</sequence>
<evidence type="ECO:0000313" key="3">
    <source>
        <dbReference type="EMBL" id="KDO30802.1"/>
    </source>
</evidence>
<organism evidence="3 4">
    <name type="scientific">Saprolegnia parasitica (strain CBS 223.65)</name>
    <dbReference type="NCBI Taxonomy" id="695850"/>
    <lineage>
        <taxon>Eukaryota</taxon>
        <taxon>Sar</taxon>
        <taxon>Stramenopiles</taxon>
        <taxon>Oomycota</taxon>
        <taxon>Saprolegniomycetes</taxon>
        <taxon>Saprolegniales</taxon>
        <taxon>Saprolegniaceae</taxon>
        <taxon>Saprolegnia</taxon>
    </lineage>
</organism>
<feature type="transmembrane region" description="Helical" evidence="2">
    <location>
        <begin position="83"/>
        <end position="102"/>
    </location>
</feature>
<feature type="transmembrane region" description="Helical" evidence="2">
    <location>
        <begin position="12"/>
        <end position="29"/>
    </location>
</feature>
<feature type="region of interest" description="Disordered" evidence="1">
    <location>
        <begin position="155"/>
        <end position="174"/>
    </location>
</feature>
<dbReference type="KEGG" id="spar:SPRG_04703"/>
<feature type="transmembrane region" description="Helical" evidence="2">
    <location>
        <begin position="260"/>
        <end position="282"/>
    </location>
</feature>
<dbReference type="Proteomes" id="UP000030745">
    <property type="component" value="Unassembled WGS sequence"/>
</dbReference>
<dbReference type="OMA" id="HSAYASM"/>
<keyword evidence="2" id="KW-1133">Transmembrane helix</keyword>
<keyword evidence="2" id="KW-0472">Membrane</keyword>
<feature type="transmembrane region" description="Helical" evidence="2">
    <location>
        <begin position="50"/>
        <end position="71"/>
    </location>
</feature>
<feature type="transmembrane region" description="Helical" evidence="2">
    <location>
        <begin position="294"/>
        <end position="317"/>
    </location>
</feature>
<feature type="region of interest" description="Disordered" evidence="1">
    <location>
        <begin position="122"/>
        <end position="141"/>
    </location>
</feature>
<dbReference type="PANTHER" id="PTHR33876">
    <property type="entry name" value="UNNAMED PRODUCT"/>
    <property type="match status" value="1"/>
</dbReference>
<dbReference type="OrthoDB" id="669460at2759"/>
<dbReference type="VEuPathDB" id="FungiDB:SPRG_04703"/>
<protein>
    <recommendedName>
        <fullName evidence="5">Urease accessory protein UreH-like transmembrane domain-containing protein</fullName>
    </recommendedName>
</protein>
<feature type="transmembrane region" description="Helical" evidence="2">
    <location>
        <begin position="227"/>
        <end position="248"/>
    </location>
</feature>
<dbReference type="PANTHER" id="PTHR33876:SF4">
    <property type="entry name" value="CHLOROPLAST PROTEIN FOR GROWTH AND FERTILITY 2"/>
    <property type="match status" value="1"/>
</dbReference>
<accession>A0A067CVH9</accession>
<gene>
    <name evidence="3" type="ORF">SPRG_04703</name>
</gene>
<dbReference type="GeneID" id="24127134"/>